<evidence type="ECO:0000256" key="15">
    <source>
        <dbReference type="ARBA" id="ARBA00023136"/>
    </source>
</evidence>
<reference evidence="22" key="2">
    <citation type="submission" date="2023-05" db="EMBL/GenBank/DDBJ databases">
        <authorList>
            <consortium name="Lawrence Berkeley National Laboratory"/>
            <person name="Steindorff A."/>
            <person name="Hensen N."/>
            <person name="Bonometti L."/>
            <person name="Westerberg I."/>
            <person name="Brannstrom I.O."/>
            <person name="Guillou S."/>
            <person name="Cros-Aarteil S."/>
            <person name="Calhoun S."/>
            <person name="Haridas S."/>
            <person name="Kuo A."/>
            <person name="Mondo S."/>
            <person name="Pangilinan J."/>
            <person name="Riley R."/>
            <person name="Labutti K."/>
            <person name="Andreopoulos B."/>
            <person name="Lipzen A."/>
            <person name="Chen C."/>
            <person name="Yanf M."/>
            <person name="Daum C."/>
            <person name="Ng V."/>
            <person name="Clum A."/>
            <person name="Ohm R."/>
            <person name="Martin F."/>
            <person name="Silar P."/>
            <person name="Natvig D."/>
            <person name="Lalanne C."/>
            <person name="Gautier V."/>
            <person name="Ament-Velasquez S.L."/>
            <person name="Kruys A."/>
            <person name="Hutchinson M.I."/>
            <person name="Powell A.J."/>
            <person name="Barry K."/>
            <person name="Miller A.N."/>
            <person name="Grigoriev I.V."/>
            <person name="Debuchy R."/>
            <person name="Gladieux P."/>
            <person name="Thoren M.H."/>
            <person name="Johannesson H."/>
        </authorList>
    </citation>
    <scope>NUCLEOTIDE SEQUENCE</scope>
    <source>
        <strain evidence="22">CBS 990.96</strain>
    </source>
</reference>
<feature type="transmembrane region" description="Helical" evidence="19">
    <location>
        <begin position="278"/>
        <end position="298"/>
    </location>
</feature>
<dbReference type="Gene3D" id="2.70.130.10">
    <property type="entry name" value="Mannose-6-phosphate receptor binding domain"/>
    <property type="match status" value="1"/>
</dbReference>
<feature type="signal peptide" evidence="20">
    <location>
        <begin position="1"/>
        <end position="37"/>
    </location>
</feature>
<dbReference type="SUPFAM" id="SSF50911">
    <property type="entry name" value="Mannose 6-phosphate receptor domain"/>
    <property type="match status" value="1"/>
</dbReference>
<reference evidence="22" key="1">
    <citation type="journal article" date="2023" name="Mol. Phylogenet. Evol.">
        <title>Genome-scale phylogeny and comparative genomics of the fungal order Sordariales.</title>
        <authorList>
            <person name="Hensen N."/>
            <person name="Bonometti L."/>
            <person name="Westerberg I."/>
            <person name="Brannstrom I.O."/>
            <person name="Guillou S."/>
            <person name="Cros-Aarteil S."/>
            <person name="Calhoun S."/>
            <person name="Haridas S."/>
            <person name="Kuo A."/>
            <person name="Mondo S."/>
            <person name="Pangilinan J."/>
            <person name="Riley R."/>
            <person name="LaButti K."/>
            <person name="Andreopoulos B."/>
            <person name="Lipzen A."/>
            <person name="Chen C."/>
            <person name="Yan M."/>
            <person name="Daum C."/>
            <person name="Ng V."/>
            <person name="Clum A."/>
            <person name="Steindorff A."/>
            <person name="Ohm R.A."/>
            <person name="Martin F."/>
            <person name="Silar P."/>
            <person name="Natvig D.O."/>
            <person name="Lalanne C."/>
            <person name="Gautier V."/>
            <person name="Ament-Velasquez S.L."/>
            <person name="Kruys A."/>
            <person name="Hutchinson M.I."/>
            <person name="Powell A.J."/>
            <person name="Barry K."/>
            <person name="Miller A.N."/>
            <person name="Grigoriev I.V."/>
            <person name="Debuchy R."/>
            <person name="Gladieux P."/>
            <person name="Hiltunen Thoren M."/>
            <person name="Johannesson H."/>
        </authorList>
    </citation>
    <scope>NUCLEOTIDE SEQUENCE</scope>
    <source>
        <strain evidence="22">CBS 990.96</strain>
    </source>
</reference>
<feature type="domain" description="MRH" evidence="21">
    <location>
        <begin position="41"/>
        <end position="250"/>
    </location>
</feature>
<name>A0AAN7BKG1_9PEZI</name>
<keyword evidence="16" id="KW-1015">Disulfide bond</keyword>
<evidence type="ECO:0000256" key="7">
    <source>
        <dbReference type="ARBA" id="ARBA00022448"/>
    </source>
</evidence>
<comment type="similarity">
    <text evidence="5">Belongs to the ATG27 family.</text>
</comment>
<evidence type="ECO:0000256" key="19">
    <source>
        <dbReference type="SAM" id="Phobius"/>
    </source>
</evidence>
<evidence type="ECO:0000256" key="13">
    <source>
        <dbReference type="ARBA" id="ARBA00023034"/>
    </source>
</evidence>
<accession>A0AAN7BKG1</accession>
<dbReference type="GO" id="GO:0030659">
    <property type="term" value="C:cytoplasmic vesicle membrane"/>
    <property type="evidence" value="ECO:0007669"/>
    <property type="project" value="UniProtKB-SubCell"/>
</dbReference>
<dbReference type="InterPro" id="IPR018939">
    <property type="entry name" value="Autophagy-rel_prot_27"/>
</dbReference>
<dbReference type="PANTHER" id="PTHR15071:SF13">
    <property type="entry name" value="AUTOPHAGY-RELATED PROTEIN 27"/>
    <property type="match status" value="1"/>
</dbReference>
<evidence type="ECO:0000256" key="1">
    <source>
        <dbReference type="ARBA" id="ARBA00004304"/>
    </source>
</evidence>
<feature type="region of interest" description="Disordered" evidence="18">
    <location>
        <begin position="186"/>
        <end position="217"/>
    </location>
</feature>
<dbReference type="GO" id="GO:0031966">
    <property type="term" value="C:mitochondrial membrane"/>
    <property type="evidence" value="ECO:0007669"/>
    <property type="project" value="UniProtKB-SubCell"/>
</dbReference>
<keyword evidence="7" id="KW-0813">Transport</keyword>
<evidence type="ECO:0000256" key="2">
    <source>
        <dbReference type="ARBA" id="ARBA00004358"/>
    </source>
</evidence>
<dbReference type="GO" id="GO:0015031">
    <property type="term" value="P:protein transport"/>
    <property type="evidence" value="ECO:0007669"/>
    <property type="project" value="UniProtKB-KW"/>
</dbReference>
<dbReference type="InterPro" id="IPR044865">
    <property type="entry name" value="MRH_dom"/>
</dbReference>
<dbReference type="AlphaFoldDB" id="A0AAN7BKG1"/>
<keyword evidence="9 20" id="KW-0732">Signal</keyword>
<evidence type="ECO:0000256" key="9">
    <source>
        <dbReference type="ARBA" id="ARBA00022729"/>
    </source>
</evidence>
<evidence type="ECO:0000256" key="8">
    <source>
        <dbReference type="ARBA" id="ARBA00022692"/>
    </source>
</evidence>
<dbReference type="EMBL" id="MU865379">
    <property type="protein sequence ID" value="KAK4224935.1"/>
    <property type="molecule type" value="Genomic_DNA"/>
</dbReference>
<evidence type="ECO:0000259" key="21">
    <source>
        <dbReference type="PROSITE" id="PS51914"/>
    </source>
</evidence>
<feature type="region of interest" description="Disordered" evidence="18">
    <location>
        <begin position="251"/>
        <end position="274"/>
    </location>
</feature>
<evidence type="ECO:0000256" key="11">
    <source>
        <dbReference type="ARBA" id="ARBA00022989"/>
    </source>
</evidence>
<dbReference type="PROSITE" id="PS51914">
    <property type="entry name" value="MRH"/>
    <property type="match status" value="1"/>
</dbReference>
<sequence length="351" mass="39280">MKSPSQWRWSSRSSSSITPSSATALLLSTLLLSTASASTPFSCDSVKVDDQTFNFKSLAGPHTVVTHEYVPPTYHNTTYTLDLCAPLKRKSDVKKEEACPTGTRVCAIKHRWDPKTSTAPVDQVIPIIISPSDDKTFEWKAELLKADADKKLAEGISLTLTSPIKYQNREQKTRIEFRCDKDLKGDEGEWDSSGLDKYVSKRAEDGPTGATPEEQFKKDGKTALVWEGYKHEGDIDTLVLRWGTGVVCPKDDKGGDKDKPKDGDKDKPKDGEEESRSWGFFTWFVILVFLAIASYLIFGSWLNYNRYGARGWDLLPHGDTIRDIPYLMKDWTRKVLNTMQSSGSRGGYSAV</sequence>
<evidence type="ECO:0000256" key="12">
    <source>
        <dbReference type="ARBA" id="ARBA00023006"/>
    </source>
</evidence>
<keyword evidence="11 19" id="KW-1133">Transmembrane helix</keyword>
<evidence type="ECO:0000256" key="4">
    <source>
        <dbReference type="ARBA" id="ARBA00004614"/>
    </source>
</evidence>
<evidence type="ECO:0000256" key="20">
    <source>
        <dbReference type="SAM" id="SignalP"/>
    </source>
</evidence>
<keyword evidence="23" id="KW-1185">Reference proteome</keyword>
<proteinExistence type="inferred from homology"/>
<dbReference type="GO" id="GO:0006914">
    <property type="term" value="P:autophagy"/>
    <property type="evidence" value="ECO:0007669"/>
    <property type="project" value="UniProtKB-KW"/>
</dbReference>
<evidence type="ECO:0000256" key="5">
    <source>
        <dbReference type="ARBA" id="ARBA00005363"/>
    </source>
</evidence>
<comment type="caution">
    <text evidence="22">The sequence shown here is derived from an EMBL/GenBank/DDBJ whole genome shotgun (WGS) entry which is preliminary data.</text>
</comment>
<evidence type="ECO:0000256" key="14">
    <source>
        <dbReference type="ARBA" id="ARBA00023128"/>
    </source>
</evidence>
<keyword evidence="12" id="KW-0072">Autophagy</keyword>
<keyword evidence="15 19" id="KW-0472">Membrane</keyword>
<evidence type="ECO:0000313" key="22">
    <source>
        <dbReference type="EMBL" id="KAK4224935.1"/>
    </source>
</evidence>
<evidence type="ECO:0000256" key="6">
    <source>
        <dbReference type="ARBA" id="ARBA00013776"/>
    </source>
</evidence>
<comment type="subcellular location">
    <subcellularLocation>
        <location evidence="2">Cytoplasmic vesicle membrane</location>
        <topology evidence="2">Single-pass type I membrane protein</topology>
    </subcellularLocation>
    <subcellularLocation>
        <location evidence="4">Golgi apparatus membrane</location>
        <topology evidence="4">Single-pass type I membrane protein</topology>
    </subcellularLocation>
    <subcellularLocation>
        <location evidence="1">Mitochondrion membrane</location>
        <topology evidence="1">Single-pass membrane protein</topology>
    </subcellularLocation>
    <subcellularLocation>
        <location evidence="3">Preautophagosomal structure membrane</location>
        <topology evidence="3">Single-pass type I membrane protein</topology>
    </subcellularLocation>
</comment>
<dbReference type="InterPro" id="IPR009011">
    <property type="entry name" value="Man6P_isomerase_rcpt-bd_dom_sf"/>
</dbReference>
<keyword evidence="14" id="KW-0496">Mitochondrion</keyword>
<keyword evidence="13" id="KW-0333">Golgi apparatus</keyword>
<dbReference type="GO" id="GO:0000139">
    <property type="term" value="C:Golgi membrane"/>
    <property type="evidence" value="ECO:0007669"/>
    <property type="project" value="UniProtKB-SubCell"/>
</dbReference>
<keyword evidence="10" id="KW-0653">Protein transport</keyword>
<dbReference type="Proteomes" id="UP001301958">
    <property type="component" value="Unassembled WGS sequence"/>
</dbReference>
<evidence type="ECO:0000256" key="18">
    <source>
        <dbReference type="SAM" id="MobiDB-lite"/>
    </source>
</evidence>
<gene>
    <name evidence="22" type="ORF">QBC38DRAFT_484200</name>
</gene>
<organism evidence="22 23">
    <name type="scientific">Podospora fimiseda</name>
    <dbReference type="NCBI Taxonomy" id="252190"/>
    <lineage>
        <taxon>Eukaryota</taxon>
        <taxon>Fungi</taxon>
        <taxon>Dikarya</taxon>
        <taxon>Ascomycota</taxon>
        <taxon>Pezizomycotina</taxon>
        <taxon>Sordariomycetes</taxon>
        <taxon>Sordariomycetidae</taxon>
        <taxon>Sordariales</taxon>
        <taxon>Podosporaceae</taxon>
        <taxon>Podospora</taxon>
    </lineage>
</organism>
<evidence type="ECO:0000256" key="16">
    <source>
        <dbReference type="ARBA" id="ARBA00023157"/>
    </source>
</evidence>
<keyword evidence="17" id="KW-0968">Cytoplasmic vesicle</keyword>
<keyword evidence="8 19" id="KW-0812">Transmembrane</keyword>
<feature type="chain" id="PRO_5042820427" description="Autophagy-related protein 27" evidence="20">
    <location>
        <begin position="38"/>
        <end position="351"/>
    </location>
</feature>
<dbReference type="PANTHER" id="PTHR15071">
    <property type="entry name" value="MANNOSE-6-PHOSPHATE RECEPTOR FAMILY MEMBER"/>
    <property type="match status" value="1"/>
</dbReference>
<evidence type="ECO:0000256" key="3">
    <source>
        <dbReference type="ARBA" id="ARBA00004472"/>
    </source>
</evidence>
<dbReference type="Pfam" id="PF09451">
    <property type="entry name" value="ATG27"/>
    <property type="match status" value="1"/>
</dbReference>
<evidence type="ECO:0000256" key="17">
    <source>
        <dbReference type="ARBA" id="ARBA00023329"/>
    </source>
</evidence>
<evidence type="ECO:0000313" key="23">
    <source>
        <dbReference type="Proteomes" id="UP001301958"/>
    </source>
</evidence>
<protein>
    <recommendedName>
        <fullName evidence="6">Autophagy-related protein 27</fullName>
    </recommendedName>
</protein>
<dbReference type="GO" id="GO:0034045">
    <property type="term" value="C:phagophore assembly site membrane"/>
    <property type="evidence" value="ECO:0007669"/>
    <property type="project" value="UniProtKB-SubCell"/>
</dbReference>
<evidence type="ECO:0000256" key="10">
    <source>
        <dbReference type="ARBA" id="ARBA00022927"/>
    </source>
</evidence>